<evidence type="ECO:0000256" key="6">
    <source>
        <dbReference type="ARBA" id="ARBA00022617"/>
    </source>
</evidence>
<keyword evidence="7" id="KW-0479">Metal-binding</keyword>
<dbReference type="PRINTS" id="PR00459">
    <property type="entry name" value="ASPEROXIDASE"/>
</dbReference>
<keyword evidence="8" id="KW-0809">Transit peptide</keyword>
<keyword evidence="17" id="KW-1185">Reference proteome</keyword>
<organism evidence="16 17">
    <name type="scientific">Babjeviella inositovora NRRL Y-12698</name>
    <dbReference type="NCBI Taxonomy" id="984486"/>
    <lineage>
        <taxon>Eukaryota</taxon>
        <taxon>Fungi</taxon>
        <taxon>Dikarya</taxon>
        <taxon>Ascomycota</taxon>
        <taxon>Saccharomycotina</taxon>
        <taxon>Pichiomycetes</taxon>
        <taxon>Serinales incertae sedis</taxon>
        <taxon>Babjeviella</taxon>
    </lineage>
</organism>
<dbReference type="RefSeq" id="XP_018988123.1">
    <property type="nucleotide sequence ID" value="XM_019131464.1"/>
</dbReference>
<dbReference type="InterPro" id="IPR010255">
    <property type="entry name" value="Haem_peroxidase_sf"/>
</dbReference>
<dbReference type="OrthoDB" id="2859658at2759"/>
<keyword evidence="5 14" id="KW-0575">Peroxidase</keyword>
<accession>A0A1E3QYV3</accession>
<dbReference type="InterPro" id="IPR044831">
    <property type="entry name" value="Ccp1-like"/>
</dbReference>
<dbReference type="Pfam" id="PF00141">
    <property type="entry name" value="peroxidase"/>
    <property type="match status" value="1"/>
</dbReference>
<evidence type="ECO:0000256" key="8">
    <source>
        <dbReference type="ARBA" id="ARBA00022946"/>
    </source>
</evidence>
<dbReference type="PROSITE" id="PS00436">
    <property type="entry name" value="PEROXIDASE_2"/>
    <property type="match status" value="1"/>
</dbReference>
<protein>
    <recommendedName>
        <fullName evidence="14">Peroxidase</fullName>
        <ecNumber evidence="14">1.11.1.-</ecNumber>
    </recommendedName>
</protein>
<comment type="subcellular location">
    <subcellularLocation>
        <location evidence="3">Mitochondrion intermembrane space</location>
    </subcellularLocation>
    <subcellularLocation>
        <location evidence="2">Mitochondrion matrix</location>
    </subcellularLocation>
</comment>
<evidence type="ECO:0000256" key="5">
    <source>
        <dbReference type="ARBA" id="ARBA00022559"/>
    </source>
</evidence>
<evidence type="ECO:0000256" key="13">
    <source>
        <dbReference type="ARBA" id="ARBA00049265"/>
    </source>
</evidence>
<dbReference type="FunFam" id="1.10.420.10:FF:000009">
    <property type="entry name" value="Ascorbate peroxidase"/>
    <property type="match status" value="1"/>
</dbReference>
<dbReference type="FunFam" id="1.10.520.10:FF:000005">
    <property type="entry name" value="Cytochrome c peroxidase"/>
    <property type="match status" value="1"/>
</dbReference>
<dbReference type="InterPro" id="IPR019794">
    <property type="entry name" value="Peroxidases_AS"/>
</dbReference>
<dbReference type="GO" id="GO:0005759">
    <property type="term" value="C:mitochondrial matrix"/>
    <property type="evidence" value="ECO:0007669"/>
    <property type="project" value="UniProtKB-SubCell"/>
</dbReference>
<dbReference type="GO" id="GO:0042744">
    <property type="term" value="P:hydrogen peroxide catabolic process"/>
    <property type="evidence" value="ECO:0007669"/>
    <property type="project" value="TreeGrafter"/>
</dbReference>
<dbReference type="GO" id="GO:0005758">
    <property type="term" value="C:mitochondrial intermembrane space"/>
    <property type="evidence" value="ECO:0007669"/>
    <property type="project" value="UniProtKB-SubCell"/>
</dbReference>
<evidence type="ECO:0000256" key="10">
    <source>
        <dbReference type="ARBA" id="ARBA00023004"/>
    </source>
</evidence>
<dbReference type="EMBL" id="KV454426">
    <property type="protein sequence ID" value="ODQ82795.1"/>
    <property type="molecule type" value="Genomic_DNA"/>
</dbReference>
<dbReference type="EC" id="1.11.1.-" evidence="14"/>
<comment type="catalytic activity">
    <reaction evidence="13">
        <text>2 Fe(II)-[cytochrome c] + H2O2 + 2 H(+) = 2 Fe(III)-[cytochrome c] + 2 H2O</text>
        <dbReference type="Rhea" id="RHEA:16581"/>
        <dbReference type="Rhea" id="RHEA-COMP:10350"/>
        <dbReference type="Rhea" id="RHEA-COMP:14399"/>
        <dbReference type="ChEBI" id="CHEBI:15377"/>
        <dbReference type="ChEBI" id="CHEBI:15378"/>
        <dbReference type="ChEBI" id="CHEBI:16240"/>
        <dbReference type="ChEBI" id="CHEBI:29033"/>
        <dbReference type="ChEBI" id="CHEBI:29034"/>
        <dbReference type="EC" id="1.11.1.5"/>
    </reaction>
</comment>
<evidence type="ECO:0000256" key="2">
    <source>
        <dbReference type="ARBA" id="ARBA00004305"/>
    </source>
</evidence>
<evidence type="ECO:0000313" key="16">
    <source>
        <dbReference type="EMBL" id="ODQ82795.1"/>
    </source>
</evidence>
<dbReference type="Gene3D" id="1.10.520.10">
    <property type="match status" value="1"/>
</dbReference>
<evidence type="ECO:0000256" key="9">
    <source>
        <dbReference type="ARBA" id="ARBA00023002"/>
    </source>
</evidence>
<dbReference type="GO" id="GO:0034599">
    <property type="term" value="P:cellular response to oxidative stress"/>
    <property type="evidence" value="ECO:0007669"/>
    <property type="project" value="InterPro"/>
</dbReference>
<dbReference type="CDD" id="cd00691">
    <property type="entry name" value="ascorbate_peroxidase"/>
    <property type="match status" value="1"/>
</dbReference>
<dbReference type="GO" id="GO:0004130">
    <property type="term" value="F:cytochrome-c peroxidase activity"/>
    <property type="evidence" value="ECO:0007669"/>
    <property type="project" value="UniProtKB-EC"/>
</dbReference>
<sequence length="359" mass="39878">MASVASNFTRASFKQLRPLKIKASSKTFVRSTAVVGLTSAALATYYYNNDNNNKKSNGNAAKALFGFGGASGLNAAQVSSKAQDEYQEIYNAIAKKLQDEDEYDYGSYGPVLVRLAWHSSGTYDTNDKTGGSYGGTMRFAPESTDDANNGLEIARKFLDEFKVKYDWISYGDLWTLGGVCAVQELGGPKVKWRAGRVDQDASKCPPNGKLPDASRDAPYVRNLFARMGMTERETVALIGAHCLGGCHADRSGYKGPWTFSPTVFTNDFYKLILEDKWQVKKWDGPKQYEDVKTKSLMMLPADIALTEDSSFKKICVEYANDQDLFFKDFSAAFQKLLESGISYTKSTKEFVFKTLDEQE</sequence>
<evidence type="ECO:0000256" key="1">
    <source>
        <dbReference type="ARBA" id="ARBA00003917"/>
    </source>
</evidence>
<dbReference type="GO" id="GO:0046872">
    <property type="term" value="F:metal ion binding"/>
    <property type="evidence" value="ECO:0007669"/>
    <property type="project" value="UniProtKB-UniRule"/>
</dbReference>
<dbReference type="PROSITE" id="PS50873">
    <property type="entry name" value="PEROXIDASE_4"/>
    <property type="match status" value="1"/>
</dbReference>
<dbReference type="InterPro" id="IPR002016">
    <property type="entry name" value="Haem_peroxidase"/>
</dbReference>
<dbReference type="PRINTS" id="PR00458">
    <property type="entry name" value="PEROXIDASE"/>
</dbReference>
<dbReference type="InterPro" id="IPR002207">
    <property type="entry name" value="Peroxidase_I"/>
</dbReference>
<evidence type="ECO:0000256" key="4">
    <source>
        <dbReference type="ARBA" id="ARBA00005997"/>
    </source>
</evidence>
<keyword evidence="10" id="KW-0408">Iron</keyword>
<evidence type="ECO:0000313" key="17">
    <source>
        <dbReference type="Proteomes" id="UP000094336"/>
    </source>
</evidence>
<dbReference type="GO" id="GO:0000302">
    <property type="term" value="P:response to reactive oxygen species"/>
    <property type="evidence" value="ECO:0007669"/>
    <property type="project" value="TreeGrafter"/>
</dbReference>
<dbReference type="AlphaFoldDB" id="A0A1E3QYV3"/>
<dbReference type="STRING" id="984486.A0A1E3QYV3"/>
<evidence type="ECO:0000256" key="14">
    <source>
        <dbReference type="RuleBase" id="RU363051"/>
    </source>
</evidence>
<name>A0A1E3QYV3_9ASCO</name>
<dbReference type="Gene3D" id="1.10.420.10">
    <property type="entry name" value="Peroxidase, domain 2"/>
    <property type="match status" value="1"/>
</dbReference>
<gene>
    <name evidence="16" type="ORF">BABINDRAFT_29825</name>
</gene>
<comment type="function">
    <text evidence="1">Destroys radicals which are normally produced within the cells and which are toxic to biological systems.</text>
</comment>
<dbReference type="Proteomes" id="UP000094336">
    <property type="component" value="Unassembled WGS sequence"/>
</dbReference>
<dbReference type="PANTHER" id="PTHR31356:SF58">
    <property type="entry name" value="CYTOCHROME C PEROXIDASE, MITOCHONDRIAL"/>
    <property type="match status" value="1"/>
</dbReference>
<keyword evidence="6" id="KW-0349">Heme</keyword>
<evidence type="ECO:0000256" key="3">
    <source>
        <dbReference type="ARBA" id="ARBA00004569"/>
    </source>
</evidence>
<dbReference type="SUPFAM" id="SSF48113">
    <property type="entry name" value="Heme-dependent peroxidases"/>
    <property type="match status" value="1"/>
</dbReference>
<dbReference type="PANTHER" id="PTHR31356">
    <property type="entry name" value="THYLAKOID LUMENAL 29 KDA PROTEIN, CHLOROPLASTIC-RELATED"/>
    <property type="match status" value="1"/>
</dbReference>
<dbReference type="GO" id="GO:0020037">
    <property type="term" value="F:heme binding"/>
    <property type="evidence" value="ECO:0007669"/>
    <property type="project" value="UniProtKB-UniRule"/>
</dbReference>
<evidence type="ECO:0000256" key="11">
    <source>
        <dbReference type="ARBA" id="ARBA00023128"/>
    </source>
</evidence>
<comment type="similarity">
    <text evidence="4">Belongs to the peroxidase family. Cytochrome c peroxidase subfamily.</text>
</comment>
<reference evidence="17" key="1">
    <citation type="submission" date="2016-05" db="EMBL/GenBank/DDBJ databases">
        <title>Comparative genomics of biotechnologically important yeasts.</title>
        <authorList>
            <consortium name="DOE Joint Genome Institute"/>
            <person name="Riley R."/>
            <person name="Haridas S."/>
            <person name="Wolfe K.H."/>
            <person name="Lopes M.R."/>
            <person name="Hittinger C.T."/>
            <person name="Goker M."/>
            <person name="Salamov A."/>
            <person name="Wisecaver J."/>
            <person name="Long T.M."/>
            <person name="Aerts A.L."/>
            <person name="Barry K."/>
            <person name="Choi C."/>
            <person name="Clum A."/>
            <person name="Coughlan A.Y."/>
            <person name="Deshpande S."/>
            <person name="Douglass A.P."/>
            <person name="Hanson S.J."/>
            <person name="Klenk H.-P."/>
            <person name="Labutti K."/>
            <person name="Lapidus A."/>
            <person name="Lindquist E."/>
            <person name="Lipzen A."/>
            <person name="Meier-Kolthoff J.P."/>
            <person name="Ohm R.A."/>
            <person name="Otillar R.P."/>
            <person name="Pangilinan J."/>
            <person name="Peng Y."/>
            <person name="Rokas A."/>
            <person name="Rosa C.A."/>
            <person name="Scheuner C."/>
            <person name="Sibirny A.A."/>
            <person name="Slot J.C."/>
            <person name="Stielow J.B."/>
            <person name="Sun H."/>
            <person name="Kurtzman C.P."/>
            <person name="Blackwell M."/>
            <person name="Grigoriev I.V."/>
            <person name="Jeffries T.W."/>
        </authorList>
    </citation>
    <scope>NUCLEOTIDE SEQUENCE [LARGE SCALE GENOMIC DNA]</scope>
    <source>
        <strain evidence="17">NRRL Y-12698</strain>
    </source>
</reference>
<feature type="domain" description="Plant heme peroxidase family profile" evidence="15">
    <location>
        <begin position="168"/>
        <end position="359"/>
    </location>
</feature>
<keyword evidence="11" id="KW-0496">Mitochondrion</keyword>
<evidence type="ECO:0000259" key="15">
    <source>
        <dbReference type="PROSITE" id="PS50873"/>
    </source>
</evidence>
<evidence type="ECO:0000256" key="12">
    <source>
        <dbReference type="ARBA" id="ARBA00038574"/>
    </source>
</evidence>
<evidence type="ECO:0000256" key="7">
    <source>
        <dbReference type="ARBA" id="ARBA00022723"/>
    </source>
</evidence>
<proteinExistence type="inferred from homology"/>
<keyword evidence="9 14" id="KW-0560">Oxidoreductase</keyword>
<dbReference type="GeneID" id="30149317"/>
<comment type="subunit">
    <text evidence="12">Forms a one-to-one complex with cytochrome c.</text>
</comment>